<dbReference type="AlphaFoldDB" id="A0A1I4I6D3"/>
<reference evidence="2" key="1">
    <citation type="submission" date="2016-10" db="EMBL/GenBank/DDBJ databases">
        <authorList>
            <person name="Varghese N."/>
            <person name="Submissions S."/>
        </authorList>
    </citation>
    <scope>NUCLEOTIDE SEQUENCE [LARGE SCALE GENOMIC DNA]</scope>
    <source>
        <strain evidence="2">DSM 13327</strain>
    </source>
</reference>
<proteinExistence type="predicted"/>
<dbReference type="EMBL" id="FOTS01000006">
    <property type="protein sequence ID" value="SFL49246.1"/>
    <property type="molecule type" value="Genomic_DNA"/>
</dbReference>
<name>A0A1I4I6D3_9FIRM</name>
<gene>
    <name evidence="1" type="ORF">SAMN04490355_1006126</name>
</gene>
<evidence type="ECO:0000313" key="1">
    <source>
        <dbReference type="EMBL" id="SFL49246.1"/>
    </source>
</evidence>
<evidence type="ECO:0000313" key="2">
    <source>
        <dbReference type="Proteomes" id="UP000199520"/>
    </source>
</evidence>
<dbReference type="Proteomes" id="UP000199520">
    <property type="component" value="Unassembled WGS sequence"/>
</dbReference>
<dbReference type="RefSeq" id="WP_245754822.1">
    <property type="nucleotide sequence ID" value="NZ_FOTS01000006.1"/>
</dbReference>
<keyword evidence="2" id="KW-1185">Reference proteome</keyword>
<accession>A0A1I4I6D3</accession>
<sequence>MEFPKGKGFDITCGVVITVVLDTVVHDNLVRLTGTFLGGKEERRHHRHRRRRCFHESIFIQLTCPFCERHGAEIPEGTIVAINVSEILFIVPGRKCHDKDDGKCHEKDHVINISCRNDDEYNGKK</sequence>
<organism evidence="1 2">
    <name type="scientific">Pelosinus propionicus DSM 13327</name>
    <dbReference type="NCBI Taxonomy" id="1123291"/>
    <lineage>
        <taxon>Bacteria</taxon>
        <taxon>Bacillati</taxon>
        <taxon>Bacillota</taxon>
        <taxon>Negativicutes</taxon>
        <taxon>Selenomonadales</taxon>
        <taxon>Sporomusaceae</taxon>
        <taxon>Pelosinus</taxon>
    </lineage>
</organism>
<protein>
    <submittedName>
        <fullName evidence="1">Uncharacterized protein</fullName>
    </submittedName>
</protein>